<comment type="caution">
    <text evidence="1">The sequence shown here is derived from an EMBL/GenBank/DDBJ whole genome shotgun (WGS) entry which is preliminary data.</text>
</comment>
<dbReference type="Pfam" id="PF11188">
    <property type="entry name" value="DUF2975"/>
    <property type="match status" value="1"/>
</dbReference>
<dbReference type="InterPro" id="IPR021354">
    <property type="entry name" value="DUF2975"/>
</dbReference>
<gene>
    <name evidence="1" type="ORF">DIT97_31250</name>
</gene>
<organism evidence="1 2">
    <name type="scientific">Gimesia maris</name>
    <dbReference type="NCBI Taxonomy" id="122"/>
    <lineage>
        <taxon>Bacteria</taxon>
        <taxon>Pseudomonadati</taxon>
        <taxon>Planctomycetota</taxon>
        <taxon>Planctomycetia</taxon>
        <taxon>Planctomycetales</taxon>
        <taxon>Planctomycetaceae</taxon>
        <taxon>Gimesia</taxon>
    </lineage>
</organism>
<reference evidence="1 2" key="1">
    <citation type="journal article" date="2018" name="Nat. Biotechnol.">
        <title>A standardized bacterial taxonomy based on genome phylogeny substantially revises the tree of life.</title>
        <authorList>
            <person name="Parks D.H."/>
            <person name="Chuvochina M."/>
            <person name="Waite D.W."/>
            <person name="Rinke C."/>
            <person name="Skarshewski A."/>
            <person name="Chaumeil P.A."/>
            <person name="Hugenholtz P."/>
        </authorList>
    </citation>
    <scope>NUCLEOTIDE SEQUENCE [LARGE SCALE GENOMIC DNA]</scope>
    <source>
        <strain evidence="1">UBA9375</strain>
    </source>
</reference>
<dbReference type="RefSeq" id="WP_154900818.1">
    <property type="nucleotide sequence ID" value="NZ_CAXBMG010000033.1"/>
</dbReference>
<sequence length="177" mass="19281">MARKDRTSVICRVLYYLCALSLCVLPAFLVWVWLYADLIAMQNGIIPVKAIPLPVPVSSRVGMVLVTALLLAPTYWGLFALRRFLKACCAEDYLGTQNSRLLKRFALGLMGTAFLSPVCGAVLSVLLTMHNPPGQKMLAINISSNQIVLAAVGALIFLLANLLKRASLIAEEHAQIV</sequence>
<evidence type="ECO:0000313" key="2">
    <source>
        <dbReference type="Proteomes" id="UP000263642"/>
    </source>
</evidence>
<proteinExistence type="predicted"/>
<accession>A0A517XGN8</accession>
<name>A0A3D3REL1_9PLAN</name>
<dbReference type="EMBL" id="DQAY01000194">
    <property type="protein sequence ID" value="HCO27264.1"/>
    <property type="molecule type" value="Genomic_DNA"/>
</dbReference>
<protein>
    <submittedName>
        <fullName evidence="1">Uncharacterized protein</fullName>
    </submittedName>
</protein>
<accession>A0A3D3REL1</accession>
<evidence type="ECO:0000313" key="1">
    <source>
        <dbReference type="EMBL" id="HCO27264.1"/>
    </source>
</evidence>
<dbReference type="AlphaFoldDB" id="A0A3D3REL1"/>
<dbReference type="Proteomes" id="UP000263642">
    <property type="component" value="Unassembled WGS sequence"/>
</dbReference>